<feature type="region of interest" description="Disordered" evidence="10">
    <location>
        <begin position="313"/>
        <end position="388"/>
    </location>
</feature>
<dbReference type="Proteomes" id="UP000570166">
    <property type="component" value="Unassembled WGS sequence"/>
</dbReference>
<dbReference type="EMBL" id="JACEIB010000001">
    <property type="protein sequence ID" value="MBA2932947.1"/>
    <property type="molecule type" value="Genomic_DNA"/>
</dbReference>
<dbReference type="Pfam" id="PF01514">
    <property type="entry name" value="YscJ_FliF"/>
    <property type="match status" value="1"/>
</dbReference>
<evidence type="ECO:0000256" key="11">
    <source>
        <dbReference type="SAM" id="Phobius"/>
    </source>
</evidence>
<evidence type="ECO:0000256" key="4">
    <source>
        <dbReference type="ARBA" id="ARBA00022475"/>
    </source>
</evidence>
<keyword evidence="15" id="KW-1185">Reference proteome</keyword>
<keyword evidence="4" id="KW-1003">Cell membrane</keyword>
<keyword evidence="14" id="KW-0969">Cilium</keyword>
<dbReference type="PIRSF" id="PIRSF004862">
    <property type="entry name" value="FliF"/>
    <property type="match status" value="1"/>
</dbReference>
<evidence type="ECO:0000256" key="2">
    <source>
        <dbReference type="ARBA" id="ARBA00004651"/>
    </source>
</evidence>
<dbReference type="PANTHER" id="PTHR30046">
    <property type="entry name" value="FLAGELLAR M-RING PROTEIN"/>
    <property type="match status" value="1"/>
</dbReference>
<dbReference type="PRINTS" id="PR01009">
    <property type="entry name" value="FLGMRINGFLIF"/>
</dbReference>
<organism evidence="14 15">
    <name type="scientific">Sphingomonas chungangi</name>
    <dbReference type="NCBI Taxonomy" id="2683589"/>
    <lineage>
        <taxon>Bacteria</taxon>
        <taxon>Pseudomonadati</taxon>
        <taxon>Pseudomonadota</taxon>
        <taxon>Alphaproteobacteria</taxon>
        <taxon>Sphingomonadales</taxon>
        <taxon>Sphingomonadaceae</taxon>
        <taxon>Sphingomonas</taxon>
    </lineage>
</organism>
<dbReference type="GO" id="GO:0009431">
    <property type="term" value="C:bacterial-type flagellum basal body, MS ring"/>
    <property type="evidence" value="ECO:0007669"/>
    <property type="project" value="InterPro"/>
</dbReference>
<dbReference type="Gene3D" id="3.30.300.30">
    <property type="match status" value="1"/>
</dbReference>
<protein>
    <recommendedName>
        <fullName evidence="9">Flagellar M-ring protein</fullName>
    </recommendedName>
</protein>
<feature type="domain" description="Flagellar M-ring C-terminal" evidence="13">
    <location>
        <begin position="274"/>
        <end position="457"/>
    </location>
</feature>
<name>A0A838L1L8_9SPHN</name>
<dbReference type="RefSeq" id="WP_160365019.1">
    <property type="nucleotide sequence ID" value="NZ_JACEIB010000001.1"/>
</dbReference>
<accession>A0A838L1L8</accession>
<dbReference type="PANTHER" id="PTHR30046:SF0">
    <property type="entry name" value="FLAGELLAR M-RING PROTEIN"/>
    <property type="match status" value="1"/>
</dbReference>
<evidence type="ECO:0000256" key="5">
    <source>
        <dbReference type="ARBA" id="ARBA00022692"/>
    </source>
</evidence>
<feature type="domain" description="Flagellar M-ring N-terminal" evidence="12">
    <location>
        <begin position="73"/>
        <end position="242"/>
    </location>
</feature>
<dbReference type="InterPro" id="IPR045851">
    <property type="entry name" value="AMP-bd_C_sf"/>
</dbReference>
<evidence type="ECO:0000256" key="9">
    <source>
        <dbReference type="PIRNR" id="PIRNR004862"/>
    </source>
</evidence>
<dbReference type="GO" id="GO:0071973">
    <property type="term" value="P:bacterial-type flagellum-dependent cell motility"/>
    <property type="evidence" value="ECO:0007669"/>
    <property type="project" value="InterPro"/>
</dbReference>
<evidence type="ECO:0000313" key="15">
    <source>
        <dbReference type="Proteomes" id="UP000570166"/>
    </source>
</evidence>
<comment type="subcellular location">
    <subcellularLocation>
        <location evidence="1 9">Bacterial flagellum basal body</location>
    </subcellularLocation>
    <subcellularLocation>
        <location evidence="2">Cell membrane</location>
        <topology evidence="2">Multi-pass membrane protein</topology>
    </subcellularLocation>
</comment>
<keyword evidence="5 11" id="KW-0812">Transmembrane</keyword>
<keyword evidence="8 9" id="KW-0975">Bacterial flagellum</keyword>
<dbReference type="GO" id="GO:0003774">
    <property type="term" value="F:cytoskeletal motor activity"/>
    <property type="evidence" value="ECO:0007669"/>
    <property type="project" value="InterPro"/>
</dbReference>
<evidence type="ECO:0000313" key="14">
    <source>
        <dbReference type="EMBL" id="MBA2932947.1"/>
    </source>
</evidence>
<dbReference type="AlphaFoldDB" id="A0A838L1L8"/>
<dbReference type="InterPro" id="IPR013556">
    <property type="entry name" value="Flag_M-ring_C"/>
</dbReference>
<evidence type="ECO:0000259" key="12">
    <source>
        <dbReference type="Pfam" id="PF01514"/>
    </source>
</evidence>
<gene>
    <name evidence="14" type="primary">fliF</name>
    <name evidence="14" type="ORF">HZF05_02440</name>
</gene>
<dbReference type="InterPro" id="IPR006182">
    <property type="entry name" value="FliF_N_dom"/>
</dbReference>
<comment type="function">
    <text evidence="9">The M ring may be actively involved in energy transduction.</text>
</comment>
<comment type="similarity">
    <text evidence="3 9">Belongs to the FliF family.</text>
</comment>
<dbReference type="NCBIfam" id="TIGR00206">
    <property type="entry name" value="fliF"/>
    <property type="match status" value="1"/>
</dbReference>
<evidence type="ECO:0000256" key="10">
    <source>
        <dbReference type="SAM" id="MobiDB-lite"/>
    </source>
</evidence>
<evidence type="ECO:0000256" key="1">
    <source>
        <dbReference type="ARBA" id="ARBA00004117"/>
    </source>
</evidence>
<reference evidence="14 15" key="1">
    <citation type="submission" date="2020-07" db="EMBL/GenBank/DDBJ databases">
        <authorList>
            <person name="Sun Q."/>
        </authorList>
    </citation>
    <scope>NUCLEOTIDE SEQUENCE [LARGE SCALE GENOMIC DNA]</scope>
    <source>
        <strain evidence="14 15">CGMCC 1.13654</strain>
    </source>
</reference>
<keyword evidence="7 11" id="KW-0472">Membrane</keyword>
<keyword evidence="6 11" id="KW-1133">Transmembrane helix</keyword>
<keyword evidence="14" id="KW-0282">Flagellum</keyword>
<feature type="compositionally biased region" description="Low complexity" evidence="10">
    <location>
        <begin position="338"/>
        <end position="380"/>
    </location>
</feature>
<sequence length="594" mass="61797">MSEIAATPNALVPSTGTSLPGALAGLANSDAFGKLSGLARQPAVAKAMPMLGLLGVLIAAALAWATLHTGAQRDLFNGLGDADKASVVQALDTAGIKYNLDSATGALTVPEESYYKAKMLLAQQGLPKSAPDGDTLISNLPMGASRAVEGARLQQAQELDLARTIEAIDAVAAAKVHIANGTPSVFLRDDDKAQASVMLTLRNGQSLSASQVQAIVHLVASSVAGLTPDDVSVVDQAGRLLSAQNSDNQDATDRQVQIQQKVEDRYRQSLAALLTPIVGDGNFTAEVHADLDFTDTASTTETYPKDGAMVATEQGSWTNDPQGNPDNAQGIPGAISNTAPAPTKPAATPNGQPTPASGQTPGGPQAPGTQPGQASAAAQSKTNESYNRSYQLGHQVSVTKNQVGTVRRLTVAVAIRQPDGGKPLTKQQQQQIQDLVKGAVGFDQGRGDIVSVAQQTFTSADMAAAAQPKWYEASWVMTMARNLTALAVAAIIVFGIGRPLLKRRAVVADQKIANKSKERAAVGKEIAAQISHQQAEAAVSGNTPITLDMIEAAPGYAARAELIRSFVRQDPDRAALVVRDLIRADMPKAEPANA</sequence>
<proteinExistence type="inferred from homology"/>
<feature type="compositionally biased region" description="Polar residues" evidence="10">
    <location>
        <begin position="313"/>
        <end position="327"/>
    </location>
</feature>
<evidence type="ECO:0000256" key="3">
    <source>
        <dbReference type="ARBA" id="ARBA00007971"/>
    </source>
</evidence>
<comment type="caution">
    <text evidence="14">The sequence shown here is derived from an EMBL/GenBank/DDBJ whole genome shotgun (WGS) entry which is preliminary data.</text>
</comment>
<dbReference type="GO" id="GO:0005886">
    <property type="term" value="C:plasma membrane"/>
    <property type="evidence" value="ECO:0007669"/>
    <property type="project" value="UniProtKB-SubCell"/>
</dbReference>
<dbReference type="InterPro" id="IPR043427">
    <property type="entry name" value="YscJ/FliF"/>
</dbReference>
<dbReference type="Pfam" id="PF08345">
    <property type="entry name" value="YscJ_FliF_C"/>
    <property type="match status" value="1"/>
</dbReference>
<dbReference type="InterPro" id="IPR000067">
    <property type="entry name" value="FlgMring_FliF"/>
</dbReference>
<evidence type="ECO:0000259" key="13">
    <source>
        <dbReference type="Pfam" id="PF08345"/>
    </source>
</evidence>
<evidence type="ECO:0000256" key="6">
    <source>
        <dbReference type="ARBA" id="ARBA00022989"/>
    </source>
</evidence>
<feature type="transmembrane region" description="Helical" evidence="11">
    <location>
        <begin position="50"/>
        <end position="67"/>
    </location>
</feature>
<evidence type="ECO:0000256" key="8">
    <source>
        <dbReference type="ARBA" id="ARBA00023143"/>
    </source>
</evidence>
<evidence type="ECO:0000256" key="7">
    <source>
        <dbReference type="ARBA" id="ARBA00023136"/>
    </source>
</evidence>
<keyword evidence="14" id="KW-0966">Cell projection</keyword>